<evidence type="ECO:0000313" key="1">
    <source>
        <dbReference type="EMBL" id="MBS5358059.1"/>
    </source>
</evidence>
<name>A0A943DDH9_STRPA</name>
<gene>
    <name evidence="1" type="ORF">KHX87_02970</name>
</gene>
<proteinExistence type="predicted"/>
<organism evidence="1 2">
    <name type="scientific">Streptococcus parasanguinis</name>
    <dbReference type="NCBI Taxonomy" id="1318"/>
    <lineage>
        <taxon>Bacteria</taxon>
        <taxon>Bacillati</taxon>
        <taxon>Bacillota</taxon>
        <taxon>Bacilli</taxon>
        <taxon>Lactobacillales</taxon>
        <taxon>Streptococcaceae</taxon>
        <taxon>Streptococcus</taxon>
    </lineage>
</organism>
<accession>A0A943DDH9</accession>
<protein>
    <submittedName>
        <fullName evidence="1">Uncharacterized protein</fullName>
    </submittedName>
</protein>
<comment type="caution">
    <text evidence="1">The sequence shown here is derived from an EMBL/GenBank/DDBJ whole genome shotgun (WGS) entry which is preliminary data.</text>
</comment>
<sequence length="82" mass="9550">MARKKKTYSVNLDIGKKMPPLYHTLPGQDFWYSDSEVLKWIANQPLLLNWVKDQLRTAGYITYDRETGKWTGIDYPGRGGEK</sequence>
<dbReference type="Proteomes" id="UP000709219">
    <property type="component" value="Unassembled WGS sequence"/>
</dbReference>
<reference evidence="1" key="1">
    <citation type="submission" date="2021-02" db="EMBL/GenBank/DDBJ databases">
        <title>Infant gut strain persistence is associated with maternal origin, phylogeny, and functional potential including surface adhesion and iron acquisition.</title>
        <authorList>
            <person name="Lou Y.C."/>
        </authorList>
    </citation>
    <scope>NUCLEOTIDE SEQUENCE</scope>
    <source>
        <strain evidence="1">L3_098_011G1_dasL3_098_011G1_concoct_7</strain>
    </source>
</reference>
<dbReference type="EMBL" id="JAGZFP010000004">
    <property type="protein sequence ID" value="MBS5358059.1"/>
    <property type="molecule type" value="Genomic_DNA"/>
</dbReference>
<evidence type="ECO:0000313" key="2">
    <source>
        <dbReference type="Proteomes" id="UP000709219"/>
    </source>
</evidence>
<dbReference type="AlphaFoldDB" id="A0A943DDH9"/>